<keyword evidence="6" id="KW-0009">Actin-binding</keyword>
<feature type="region of interest" description="Disordered" evidence="9">
    <location>
        <begin position="1663"/>
        <end position="1729"/>
    </location>
</feature>
<evidence type="ECO:0000256" key="8">
    <source>
        <dbReference type="SAM" id="Coils"/>
    </source>
</evidence>
<dbReference type="Proteomes" id="UP000814243">
    <property type="component" value="Unassembled WGS sequence"/>
</dbReference>
<dbReference type="GO" id="GO:0005737">
    <property type="term" value="C:cytoplasm"/>
    <property type="evidence" value="ECO:0007669"/>
    <property type="project" value="UniProtKB-ARBA"/>
</dbReference>
<dbReference type="SUPFAM" id="SSF46966">
    <property type="entry name" value="Spectrin repeat"/>
    <property type="match status" value="12"/>
</dbReference>
<dbReference type="GO" id="GO:0003779">
    <property type="term" value="F:actin binding"/>
    <property type="evidence" value="ECO:0007669"/>
    <property type="project" value="UniProtKB-KW"/>
</dbReference>
<name>A0A922MLI1_SPOEX</name>
<feature type="coiled-coil region" evidence="8">
    <location>
        <begin position="1426"/>
        <end position="1487"/>
    </location>
</feature>
<organism evidence="10 11">
    <name type="scientific">Spodoptera exigua</name>
    <name type="common">Beet armyworm</name>
    <name type="synonym">Noctua fulgens</name>
    <dbReference type="NCBI Taxonomy" id="7107"/>
    <lineage>
        <taxon>Eukaryota</taxon>
        <taxon>Metazoa</taxon>
        <taxon>Ecdysozoa</taxon>
        <taxon>Arthropoda</taxon>
        <taxon>Hexapoda</taxon>
        <taxon>Insecta</taxon>
        <taxon>Pterygota</taxon>
        <taxon>Neoptera</taxon>
        <taxon>Endopterygota</taxon>
        <taxon>Lepidoptera</taxon>
        <taxon>Glossata</taxon>
        <taxon>Ditrysia</taxon>
        <taxon>Noctuoidea</taxon>
        <taxon>Noctuidae</taxon>
        <taxon>Amphipyrinae</taxon>
        <taxon>Spodoptera</taxon>
    </lineage>
</organism>
<comment type="subcellular location">
    <subcellularLocation>
        <location evidence="1">Cytoplasm</location>
        <location evidence="1">Cytoskeleton</location>
    </subcellularLocation>
</comment>
<dbReference type="InterPro" id="IPR002017">
    <property type="entry name" value="Spectrin_repeat"/>
</dbReference>
<gene>
    <name evidence="10" type="ORF">HF086_007774</name>
</gene>
<dbReference type="Gene3D" id="1.20.58.60">
    <property type="match status" value="13"/>
</dbReference>
<evidence type="ECO:0000256" key="7">
    <source>
        <dbReference type="ARBA" id="ARBA00023212"/>
    </source>
</evidence>
<keyword evidence="8" id="KW-0175">Coiled coil</keyword>
<proteinExistence type="inferred from homology"/>
<dbReference type="GO" id="GO:0005856">
    <property type="term" value="C:cytoskeleton"/>
    <property type="evidence" value="ECO:0007669"/>
    <property type="project" value="UniProtKB-SubCell"/>
</dbReference>
<evidence type="ECO:0000256" key="2">
    <source>
        <dbReference type="ARBA" id="ARBA00006826"/>
    </source>
</evidence>
<comment type="caution">
    <text evidence="10">The sequence shown here is derived from an EMBL/GenBank/DDBJ whole genome shotgun (WGS) entry which is preliminary data.</text>
</comment>
<keyword evidence="4" id="KW-0963">Cytoplasm</keyword>
<evidence type="ECO:0000256" key="9">
    <source>
        <dbReference type="SAM" id="MobiDB-lite"/>
    </source>
</evidence>
<feature type="coiled-coil region" evidence="8">
    <location>
        <begin position="572"/>
        <end position="599"/>
    </location>
</feature>
<evidence type="ECO:0000256" key="6">
    <source>
        <dbReference type="ARBA" id="ARBA00023203"/>
    </source>
</evidence>
<keyword evidence="3" id="KW-0117">Actin capping</keyword>
<evidence type="ECO:0000256" key="3">
    <source>
        <dbReference type="ARBA" id="ARBA00022467"/>
    </source>
</evidence>
<evidence type="ECO:0000256" key="4">
    <source>
        <dbReference type="ARBA" id="ARBA00022490"/>
    </source>
</evidence>
<evidence type="ECO:0000256" key="5">
    <source>
        <dbReference type="ARBA" id="ARBA00022737"/>
    </source>
</evidence>
<evidence type="ECO:0000313" key="10">
    <source>
        <dbReference type="EMBL" id="KAH9638640.1"/>
    </source>
</evidence>
<reference evidence="10" key="1">
    <citation type="journal article" date="2021" name="G3 (Bethesda)">
        <title>Genome and transcriptome analysis of the beet armyworm Spodoptera exigua reveals targets for pest control. .</title>
        <authorList>
            <person name="Simon S."/>
            <person name="Breeschoten T."/>
            <person name="Jansen H.J."/>
            <person name="Dirks R.P."/>
            <person name="Schranz M.E."/>
            <person name="Ros V.I.D."/>
        </authorList>
    </citation>
    <scope>NUCLEOTIDE SEQUENCE</scope>
    <source>
        <strain evidence="10">TB_SE_WUR_2020</strain>
    </source>
</reference>
<accession>A0A922MLI1</accession>
<dbReference type="FunFam" id="1.20.58.60:FF:000007">
    <property type="entry name" value="Spectrin alpha chain non-erythrocytic 1"/>
    <property type="match status" value="1"/>
</dbReference>
<dbReference type="GO" id="GO:0051693">
    <property type="term" value="P:actin filament capping"/>
    <property type="evidence" value="ECO:0007669"/>
    <property type="project" value="UniProtKB-KW"/>
</dbReference>
<dbReference type="PANTHER" id="PTHR11915">
    <property type="entry name" value="SPECTRIN/FILAMIN RELATED CYTOSKELETAL PROTEIN"/>
    <property type="match status" value="1"/>
</dbReference>
<dbReference type="EMBL" id="JACEFF010000379">
    <property type="protein sequence ID" value="KAH9638640.1"/>
    <property type="molecule type" value="Genomic_DNA"/>
</dbReference>
<evidence type="ECO:0000256" key="1">
    <source>
        <dbReference type="ARBA" id="ARBA00004245"/>
    </source>
</evidence>
<keyword evidence="5" id="KW-0677">Repeat</keyword>
<sequence length="1729" mass="195360">MWERCQAQAAERRSRLESAVGHQIFGNSSATLTHWMQVSEEFKEVIGLGKQLLANNPALTDVADKIKSLETDHDAVIKVELIAARRAAVLQRRDGVRRAAAERRRALLASLAHQQIGQSLQKSDPSRASEVSEHLSGLQTAWEELVAASRDKGSKLRQAAQQRKHRRLHKFAAEVAGELDWLSERSGAASSEVMPTDLHAAQSAQKKHAKLKAELLGRRPLIERVIAHGTALVEEVSEAAESRASKLEAALKAQQFMHDALEVDAWLADKAAALAHADLAKDRHRATHLLTRHKFDELRHRVESGAERFNQCEELAKKLLATESPYIGDIEKRQEALGEWWQRLVEQMESRASRLHAAGEIHRFHRDVAELAERAGDARAALAAPPPPRDLRAATAALRAHDTMQNDLLAIDAQMQVLLEEGNRLQKLYPGGNVQQIELQQKALEDAWTMLKQAADDRRHTLQQYLQLHQFLTQVRDLTSWSVSLRSSMSGPVRVRDAVSAQSARAEHDAVRAELDARDGSFRDALHMGRELATQHPNAADEKLATLNSHGDKLLQQNHVESQRIADELQHINERRKKAVVARREVTNLEDKIKKLQKHQAFTAELAANRARLQEVQELAGQLRPDADVDKQLQDLQADWQRLETATEQRAQDILEFNQHLDKIEAWIRDKEMMVQAHELGRDYEHCSALLRKLDDMDSDMKVDDRRVKSICALADKLLQQRRDAFLAKWHALSGALQKYRDNLSAALEIHSFNRDVEDTEERISKKATLFSSAERGRELTAAQELKRRHLARAAEAGAIRDKIQQLEGEGKTLTEKDREELAQPTRRLGRVTGVGCETHRVELELWVSEAVKRMDETGAPETVSDAEALLELHHEKKAEIDGRQKAISSLQKEAEQVPEKVKRVEVLSSTLDQAWLKRKQYLTQAHQLQLLKEQARQTEDWLASKEAFLNNDDLGENLDAVETLIRKHMEFSKLLHSQLGRVDELQKFAASMLEDQHFDRDYVETRLKTILNRRDKLLQRGEILEQSRQLHQFLRNLYHEREWISLKMQIANDQNYRELSNLQSKIQKHAAFESELAANKGRIDDVANHGETLIAALSQNLFIISRLRERESAVRQEEAGSTLAEAQAMLKKHLALEAELLTREPIIKALVTRANQLSRRGHFASTALDARSRDLAAAHRAFVQECEEVQEWISEQMTTAASEEYGLDVEHVETLQQAFDNFLAQLQASEGRIEGVCEAGTVLLEENTPEADRVKQRIDDIKGLWDDLKELALARQEALAGARQVHEFDRSAEETAAWVAEKDSALGSETLPPRSLHELHAQKRSLHALRADLDAIKAAHDKLQEEAERLGTAFPDAKEHVSAKLEDVTESLQALVERADQCNHQLELAGQLQAYFDTYQELLAWTNETLARVTAPDLATDVSGAERLLARHQDIKVEIEAKEEAFQTLYSDEEQARRRSAERQEAERLQQYRKREMERITEERRRETAPVPMVREVVKTQKRTPSFTTRRRTQSFRRHGKELPPVEIEGFLERKQEAGRGGKRATQILTNNSLAEMGAPPLPVTGPPHRPPLPERAPTLPERGPNLPERGPNIPDRNTQEKQSVSALVNSYQQRMTGNWQQRDAKDANANRTASWQGYASNNNWQNVETTSHFYATSETAYGGNSGGNTRPASVAGSGGSPALDQRPASRSSGESELSVSGVSKDKKDKKGVFGGLFSRKKRPQSHM</sequence>
<feature type="region of interest" description="Disordered" evidence="9">
    <location>
        <begin position="1563"/>
        <end position="1605"/>
    </location>
</feature>
<dbReference type="InterPro" id="IPR018159">
    <property type="entry name" value="Spectrin/alpha-actinin"/>
</dbReference>
<feature type="compositionally biased region" description="Low complexity" evidence="9">
    <location>
        <begin position="1691"/>
        <end position="1704"/>
    </location>
</feature>
<keyword evidence="7" id="KW-0206">Cytoskeleton</keyword>
<feature type="compositionally biased region" description="Basic residues" evidence="9">
    <location>
        <begin position="1720"/>
        <end position="1729"/>
    </location>
</feature>
<feature type="coiled-coil region" evidence="8">
    <location>
        <begin position="1327"/>
        <end position="1386"/>
    </location>
</feature>
<comment type="similarity">
    <text evidence="2">Belongs to the spectrin family.</text>
</comment>
<dbReference type="CDD" id="cd00176">
    <property type="entry name" value="SPEC"/>
    <property type="match status" value="6"/>
</dbReference>
<dbReference type="SMART" id="SM00150">
    <property type="entry name" value="SPEC"/>
    <property type="match status" value="13"/>
</dbReference>
<dbReference type="Pfam" id="PF00435">
    <property type="entry name" value="Spectrin"/>
    <property type="match status" value="11"/>
</dbReference>
<protein>
    <submittedName>
        <fullName evidence="10">Uncharacterized protein</fullName>
    </submittedName>
</protein>
<evidence type="ECO:0000313" key="11">
    <source>
        <dbReference type="Proteomes" id="UP000814243"/>
    </source>
</evidence>
<feature type="compositionally biased region" description="Pro residues" evidence="9">
    <location>
        <begin position="1563"/>
        <end position="1576"/>
    </location>
</feature>